<proteinExistence type="predicted"/>
<comment type="caution">
    <text evidence="1">The sequence shown here is derived from an EMBL/GenBank/DDBJ whole genome shotgun (WGS) entry which is preliminary data.</text>
</comment>
<gene>
    <name evidence="1" type="ORF">PPENT_87.1.T0970171</name>
</gene>
<accession>A0A8S1WYD8</accession>
<evidence type="ECO:0000313" key="1">
    <source>
        <dbReference type="EMBL" id="CAD8190896.1"/>
    </source>
</evidence>
<keyword evidence="2" id="KW-1185">Reference proteome</keyword>
<dbReference type="AlphaFoldDB" id="A0A8S1WYD8"/>
<reference evidence="1" key="1">
    <citation type="submission" date="2021-01" db="EMBL/GenBank/DDBJ databases">
        <authorList>
            <consortium name="Genoscope - CEA"/>
            <person name="William W."/>
        </authorList>
    </citation>
    <scope>NUCLEOTIDE SEQUENCE</scope>
</reference>
<sequence>MDIKARRSSFSFYQLNIFVKQMIQIDTEMPPTKGLFILRPEVLGKVFDFVEYNQLLQFRTLSKKADQMTQAILTNRLDKIKKKIKECEDKMDPIKTYVYGELNGELNNDFMTTRMNIINAVNKMDFKSTQFKDVFEKDPVGIQISKYLILLFKDNYETLWRLKVESISEEQFAELHKILELEPLIKTSPPHCKEMYQVFLDIIKLRSMIFMNEWHKCYKIDVECDIWIEKQNKIESILARIRQTEIEKRFK</sequence>
<dbReference type="Proteomes" id="UP000689195">
    <property type="component" value="Unassembled WGS sequence"/>
</dbReference>
<name>A0A8S1WYD8_9CILI</name>
<evidence type="ECO:0000313" key="2">
    <source>
        <dbReference type="Proteomes" id="UP000689195"/>
    </source>
</evidence>
<dbReference type="EMBL" id="CAJJDO010000097">
    <property type="protein sequence ID" value="CAD8190896.1"/>
    <property type="molecule type" value="Genomic_DNA"/>
</dbReference>
<evidence type="ECO:0008006" key="3">
    <source>
        <dbReference type="Google" id="ProtNLM"/>
    </source>
</evidence>
<organism evidence="1 2">
    <name type="scientific">Paramecium pentaurelia</name>
    <dbReference type="NCBI Taxonomy" id="43138"/>
    <lineage>
        <taxon>Eukaryota</taxon>
        <taxon>Sar</taxon>
        <taxon>Alveolata</taxon>
        <taxon>Ciliophora</taxon>
        <taxon>Intramacronucleata</taxon>
        <taxon>Oligohymenophorea</taxon>
        <taxon>Peniculida</taxon>
        <taxon>Parameciidae</taxon>
        <taxon>Paramecium</taxon>
    </lineage>
</organism>
<dbReference type="OrthoDB" id="301390at2759"/>
<protein>
    <recommendedName>
        <fullName evidence="3">F-box domain-containing protein</fullName>
    </recommendedName>
</protein>